<evidence type="ECO:0000313" key="3">
    <source>
        <dbReference type="Proteomes" id="UP000275078"/>
    </source>
</evidence>
<name>A0A3N4HZM1_ASCIM</name>
<dbReference type="Proteomes" id="UP000275078">
    <property type="component" value="Unassembled WGS sequence"/>
</dbReference>
<feature type="region of interest" description="Disordered" evidence="1">
    <location>
        <begin position="129"/>
        <end position="149"/>
    </location>
</feature>
<protein>
    <submittedName>
        <fullName evidence="2">Uncharacterized protein</fullName>
    </submittedName>
</protein>
<sequence>MYFVLWNVCRGHLIDAKQRPFLLPFLTDDHLAKANKDAKDNFHTTDSRNADKQCPGLNFNTKKLNAARRNDAFTCTNTAHRRVAYDRQSRPPQEFERLTAESVNWLFKHMARRKREKETVKLRRQVRSFDGPSAGSNAQMGKDHLPTRQFSAGTETTLIKRNFPRNIIKISNQVGAKLRASLLRR</sequence>
<dbReference type="EMBL" id="ML119700">
    <property type="protein sequence ID" value="RPA79303.1"/>
    <property type="molecule type" value="Genomic_DNA"/>
</dbReference>
<organism evidence="2 3">
    <name type="scientific">Ascobolus immersus RN42</name>
    <dbReference type="NCBI Taxonomy" id="1160509"/>
    <lineage>
        <taxon>Eukaryota</taxon>
        <taxon>Fungi</taxon>
        <taxon>Dikarya</taxon>
        <taxon>Ascomycota</taxon>
        <taxon>Pezizomycotina</taxon>
        <taxon>Pezizomycetes</taxon>
        <taxon>Pezizales</taxon>
        <taxon>Ascobolaceae</taxon>
        <taxon>Ascobolus</taxon>
    </lineage>
</organism>
<proteinExistence type="predicted"/>
<accession>A0A3N4HZM1</accession>
<dbReference type="AlphaFoldDB" id="A0A3N4HZM1"/>
<evidence type="ECO:0000256" key="1">
    <source>
        <dbReference type="SAM" id="MobiDB-lite"/>
    </source>
</evidence>
<keyword evidence="3" id="KW-1185">Reference proteome</keyword>
<evidence type="ECO:0000313" key="2">
    <source>
        <dbReference type="EMBL" id="RPA79303.1"/>
    </source>
</evidence>
<reference evidence="2 3" key="1">
    <citation type="journal article" date="2018" name="Nat. Ecol. Evol.">
        <title>Pezizomycetes genomes reveal the molecular basis of ectomycorrhizal truffle lifestyle.</title>
        <authorList>
            <person name="Murat C."/>
            <person name="Payen T."/>
            <person name="Noel B."/>
            <person name="Kuo A."/>
            <person name="Morin E."/>
            <person name="Chen J."/>
            <person name="Kohler A."/>
            <person name="Krizsan K."/>
            <person name="Balestrini R."/>
            <person name="Da Silva C."/>
            <person name="Montanini B."/>
            <person name="Hainaut M."/>
            <person name="Levati E."/>
            <person name="Barry K.W."/>
            <person name="Belfiori B."/>
            <person name="Cichocki N."/>
            <person name="Clum A."/>
            <person name="Dockter R.B."/>
            <person name="Fauchery L."/>
            <person name="Guy J."/>
            <person name="Iotti M."/>
            <person name="Le Tacon F."/>
            <person name="Lindquist E.A."/>
            <person name="Lipzen A."/>
            <person name="Malagnac F."/>
            <person name="Mello A."/>
            <person name="Molinier V."/>
            <person name="Miyauchi S."/>
            <person name="Poulain J."/>
            <person name="Riccioni C."/>
            <person name="Rubini A."/>
            <person name="Sitrit Y."/>
            <person name="Splivallo R."/>
            <person name="Traeger S."/>
            <person name="Wang M."/>
            <person name="Zifcakova L."/>
            <person name="Wipf D."/>
            <person name="Zambonelli A."/>
            <person name="Paolocci F."/>
            <person name="Nowrousian M."/>
            <person name="Ottonello S."/>
            <person name="Baldrian P."/>
            <person name="Spatafora J.W."/>
            <person name="Henrissat B."/>
            <person name="Nagy L.G."/>
            <person name="Aury J.M."/>
            <person name="Wincker P."/>
            <person name="Grigoriev I.V."/>
            <person name="Bonfante P."/>
            <person name="Martin F.M."/>
        </authorList>
    </citation>
    <scope>NUCLEOTIDE SEQUENCE [LARGE SCALE GENOMIC DNA]</scope>
    <source>
        <strain evidence="2 3">RN42</strain>
    </source>
</reference>
<gene>
    <name evidence="2" type="ORF">BJ508DRAFT_308408</name>
</gene>